<dbReference type="InterPro" id="IPR000086">
    <property type="entry name" value="NUDIX_hydrolase_dom"/>
</dbReference>
<dbReference type="PANTHER" id="PTHR43046">
    <property type="entry name" value="GDP-MANNOSE MANNOSYL HYDROLASE"/>
    <property type="match status" value="1"/>
</dbReference>
<keyword evidence="5" id="KW-1185">Reference proteome</keyword>
<dbReference type="PROSITE" id="PS00893">
    <property type="entry name" value="NUDIX_BOX"/>
    <property type="match status" value="1"/>
</dbReference>
<organism evidence="4 5">
    <name type="scientific">Jiangella rhizosphaerae</name>
    <dbReference type="NCBI Taxonomy" id="2293569"/>
    <lineage>
        <taxon>Bacteria</taxon>
        <taxon>Bacillati</taxon>
        <taxon>Actinomycetota</taxon>
        <taxon>Actinomycetes</taxon>
        <taxon>Jiangellales</taxon>
        <taxon>Jiangellaceae</taxon>
        <taxon>Jiangella</taxon>
    </lineage>
</organism>
<proteinExistence type="predicted"/>
<evidence type="ECO:0000256" key="2">
    <source>
        <dbReference type="ARBA" id="ARBA00022801"/>
    </source>
</evidence>
<comment type="caution">
    <text evidence="4">The sequence shown here is derived from an EMBL/GenBank/DDBJ whole genome shotgun (WGS) entry which is preliminary data.</text>
</comment>
<evidence type="ECO:0000259" key="3">
    <source>
        <dbReference type="PROSITE" id="PS51462"/>
    </source>
</evidence>
<evidence type="ECO:0000256" key="1">
    <source>
        <dbReference type="ARBA" id="ARBA00001946"/>
    </source>
</evidence>
<dbReference type="Pfam" id="PF00293">
    <property type="entry name" value="NUDIX"/>
    <property type="match status" value="1"/>
</dbReference>
<feature type="domain" description="Nudix hydrolase" evidence="3">
    <location>
        <begin position="19"/>
        <end position="156"/>
    </location>
</feature>
<comment type="cofactor">
    <cofactor evidence="1">
        <name>Mg(2+)</name>
        <dbReference type="ChEBI" id="CHEBI:18420"/>
    </cofactor>
</comment>
<dbReference type="EMBL" id="QUAL01000087">
    <property type="protein sequence ID" value="RIQ27389.1"/>
    <property type="molecule type" value="Genomic_DNA"/>
</dbReference>
<protein>
    <submittedName>
        <fullName evidence="4">NUDIX domain-containing protein</fullName>
    </submittedName>
</protein>
<dbReference type="AlphaFoldDB" id="A0A418KSL4"/>
<reference evidence="4 5" key="1">
    <citation type="submission" date="2018-09" db="EMBL/GenBank/DDBJ databases">
        <title>Isolation, diversity and antifungal activity of actinobacteria from wheat.</title>
        <authorList>
            <person name="Han C."/>
        </authorList>
    </citation>
    <scope>NUCLEOTIDE SEQUENCE [LARGE SCALE GENOMIC DNA]</scope>
    <source>
        <strain evidence="4 5">NEAU-YY265</strain>
    </source>
</reference>
<gene>
    <name evidence="4" type="ORF">DY240_09680</name>
</gene>
<dbReference type="Proteomes" id="UP000284057">
    <property type="component" value="Unassembled WGS sequence"/>
</dbReference>
<keyword evidence="2" id="KW-0378">Hydrolase</keyword>
<dbReference type="OrthoDB" id="9814308at2"/>
<dbReference type="Gene3D" id="3.90.79.10">
    <property type="entry name" value="Nucleoside Triphosphate Pyrophosphohydrolase"/>
    <property type="match status" value="1"/>
</dbReference>
<dbReference type="InterPro" id="IPR015797">
    <property type="entry name" value="NUDIX_hydrolase-like_dom_sf"/>
</dbReference>
<dbReference type="CDD" id="cd18879">
    <property type="entry name" value="NUDIX_Hydrolase"/>
    <property type="match status" value="1"/>
</dbReference>
<dbReference type="RefSeq" id="WP_119659718.1">
    <property type="nucleotide sequence ID" value="NZ_QUAL01000087.1"/>
</dbReference>
<dbReference type="PROSITE" id="PS51462">
    <property type="entry name" value="NUDIX"/>
    <property type="match status" value="1"/>
</dbReference>
<dbReference type="PANTHER" id="PTHR43046:SF16">
    <property type="entry name" value="ADP-RIBOSE PYROPHOSPHATASE YJHB-RELATED"/>
    <property type="match status" value="1"/>
</dbReference>
<accession>A0A418KSL4</accession>
<name>A0A418KSL4_9ACTN</name>
<dbReference type="SUPFAM" id="SSF55811">
    <property type="entry name" value="Nudix"/>
    <property type="match status" value="1"/>
</dbReference>
<dbReference type="GO" id="GO:0016787">
    <property type="term" value="F:hydrolase activity"/>
    <property type="evidence" value="ECO:0007669"/>
    <property type="project" value="UniProtKB-KW"/>
</dbReference>
<evidence type="ECO:0000313" key="4">
    <source>
        <dbReference type="EMBL" id="RIQ27389.1"/>
    </source>
</evidence>
<sequence>MPTPDFILALREHVGHDLLWLTGVTAVVIDEEGRVLLHQRSDTGQWALISGILEPGEQPAVAVVREAFEETGVHVEVERISSVITDAPVTYPNGDRVQYLDIAFRCRPVGGEARVNDDESLAVGWFAPDDLPPLADHVRERLVHALKDEPAPYFVQPSPGRSGGFS</sequence>
<evidence type="ECO:0000313" key="5">
    <source>
        <dbReference type="Proteomes" id="UP000284057"/>
    </source>
</evidence>
<dbReference type="InterPro" id="IPR020084">
    <property type="entry name" value="NUDIX_hydrolase_CS"/>
</dbReference>